<gene>
    <name evidence="3" type="primary">cep131</name>
</gene>
<dbReference type="PANTHER" id="PTHR31540:SF1">
    <property type="entry name" value="CENTROSOMAL PROTEIN OF 131 KDA"/>
    <property type="match status" value="1"/>
</dbReference>
<feature type="region of interest" description="Disordered" evidence="2">
    <location>
        <begin position="78"/>
        <end position="98"/>
    </location>
</feature>
<evidence type="ECO:0000256" key="2">
    <source>
        <dbReference type="SAM" id="MobiDB-lite"/>
    </source>
</evidence>
<dbReference type="InterPro" id="IPR030465">
    <property type="entry name" value="CEP131"/>
</dbReference>
<feature type="compositionally biased region" description="Polar residues" evidence="2">
    <location>
        <begin position="23"/>
        <end position="38"/>
    </location>
</feature>
<dbReference type="AlphaFoldDB" id="A0A672YFR9"/>
<dbReference type="PANTHER" id="PTHR31540">
    <property type="entry name" value="CENTROSOMAL PROTEIN OF 131 KDA"/>
    <property type="match status" value="1"/>
</dbReference>
<feature type="compositionally biased region" description="Polar residues" evidence="2">
    <location>
        <begin position="425"/>
        <end position="435"/>
    </location>
</feature>
<evidence type="ECO:0000313" key="3">
    <source>
        <dbReference type="Ensembl" id="ENSSORP00005003221.1"/>
    </source>
</evidence>
<sequence>MHPTRSPASISAGVPGDALDLSLSGSQLTMSKRPSSASPGKCFARSVSVSVAGESRAKRNTLSDAALGSSRSIKNLRRSNSTTQVNQAANASPDHGDDYLALFDSSSDGRRKLASLSKASPDRTTWNILDDQPRALAVASSSRSAGSVDSPTGLKKRELGFSLAATFTANNRSNKGAMGNSVTTILHNNYSEKPLTPKSSNQKPSFNNILKANDEVSLENGSLTKSQKNFSSSSSTSNNNTPLSAQRDSPVPVPFPVRRREVSEEEAERFIEQVNQAAVTIQRWYRRYAKRRRTNQAALKRILSTKRKEWEDRAEEEDVHLEQQQKKKDEDRKRIREEKARLARLAAIQELQQKRSQRSAETHREPETEAETLRHSGRKRANNSPLSPSPSKAKNTDSNLNVVSDFSEVSFRAVSPASSHHRGSECSQEILQRSVSVEDQRQGALSSRAQSKTTLNELLDTLKLLEEEPERLSEPKSYRKDKYAWIDQDGDATSLTADNLERHGQMSLHPALPDGGALLSEAKLQSIMSFLDEMEKSEQERPRSVTSGSHREAVLSEEELVGAEQASATAAELSGSMMRTKLELEEKKRTVHMLQTALAQQRELTTRHVKDTEKELSRSFQLQKEQYEATIQRHLAFIDQLISDKKALSERCEGVVSELKQVDHKYMQKISQMQEQHDMEIKKLKELMSATEKVRREKWIDEKTKKIKEITVKGLEPEIQKLISKHKQELKRLRTLHEAELLQADERAAQRFVRQSEELRQQLEKDKDEQCQRERDAARQRYEKQLQEEELSLQQQRRRLYKEVADEKDRLAQMAERQRAELEDVRRQLEENSCLAERALRRELDQNRDEQEERHQAEMKALQERLDAEKQAWEENYKHKEVCLRPTELKSLHSPRCDGRNDRELNLAILAMEAEVTKDKEECERGADGWRSRVRVKRVRDKYEAELKELERSEKAAVEKQQELRKRQLETEGELIRLQSLLRQKEQEVEDVTKARDKMAAERRSLAEVIRQDFADRLVLTEEENRRMKAEVSEVRARLRLEVERVTREKEEELAEVHQR</sequence>
<accession>A0A672YFR9</accession>
<dbReference type="Ensembl" id="ENSSORT00005003318.1">
    <property type="protein sequence ID" value="ENSSORP00005003221.1"/>
    <property type="gene ID" value="ENSSORG00005001920.1"/>
</dbReference>
<reference evidence="3" key="2">
    <citation type="submission" date="2025-09" db="UniProtKB">
        <authorList>
            <consortium name="Ensembl"/>
        </authorList>
    </citation>
    <scope>IDENTIFICATION</scope>
</reference>
<dbReference type="PROSITE" id="PS50096">
    <property type="entry name" value="IQ"/>
    <property type="match status" value="1"/>
</dbReference>
<keyword evidence="4" id="KW-1185">Reference proteome</keyword>
<proteinExistence type="predicted"/>
<name>A0A672YFR9_9TELE</name>
<dbReference type="GO" id="GO:0010824">
    <property type="term" value="P:regulation of centrosome duplication"/>
    <property type="evidence" value="ECO:0007669"/>
    <property type="project" value="TreeGrafter"/>
</dbReference>
<feature type="region of interest" description="Disordered" evidence="2">
    <location>
        <begin position="1"/>
        <end position="43"/>
    </location>
</feature>
<feature type="compositionally biased region" description="Basic and acidic residues" evidence="2">
    <location>
        <begin position="358"/>
        <end position="374"/>
    </location>
</feature>
<protein>
    <recommendedName>
        <fullName evidence="5">Centrosomal protein 131</fullName>
    </recommendedName>
</protein>
<dbReference type="GO" id="GO:0034451">
    <property type="term" value="C:centriolar satellite"/>
    <property type="evidence" value="ECO:0007669"/>
    <property type="project" value="TreeGrafter"/>
</dbReference>
<evidence type="ECO:0000313" key="4">
    <source>
        <dbReference type="Proteomes" id="UP000472271"/>
    </source>
</evidence>
<feature type="region of interest" description="Disordered" evidence="2">
    <location>
        <begin position="307"/>
        <end position="333"/>
    </location>
</feature>
<feature type="region of interest" description="Disordered" evidence="2">
    <location>
        <begin position="416"/>
        <end position="449"/>
    </location>
</feature>
<feature type="region of interest" description="Disordered" evidence="2">
    <location>
        <begin position="220"/>
        <end position="254"/>
    </location>
</feature>
<feature type="region of interest" description="Disordered" evidence="2">
    <location>
        <begin position="351"/>
        <end position="398"/>
    </location>
</feature>
<evidence type="ECO:0008006" key="5">
    <source>
        <dbReference type="Google" id="ProtNLM"/>
    </source>
</evidence>
<feature type="compositionally biased region" description="Polar residues" evidence="2">
    <location>
        <begin position="78"/>
        <end position="90"/>
    </location>
</feature>
<feature type="coiled-coil region" evidence="1">
    <location>
        <begin position="933"/>
        <end position="1056"/>
    </location>
</feature>
<feature type="compositionally biased region" description="Polar residues" evidence="2">
    <location>
        <begin position="382"/>
        <end position="398"/>
    </location>
</feature>
<reference evidence="3" key="1">
    <citation type="submission" date="2025-08" db="UniProtKB">
        <authorList>
            <consortium name="Ensembl"/>
        </authorList>
    </citation>
    <scope>IDENTIFICATION</scope>
</reference>
<organism evidence="3 4">
    <name type="scientific">Sphaeramia orbicularis</name>
    <name type="common">orbiculate cardinalfish</name>
    <dbReference type="NCBI Taxonomy" id="375764"/>
    <lineage>
        <taxon>Eukaryota</taxon>
        <taxon>Metazoa</taxon>
        <taxon>Chordata</taxon>
        <taxon>Craniata</taxon>
        <taxon>Vertebrata</taxon>
        <taxon>Euteleostomi</taxon>
        <taxon>Actinopterygii</taxon>
        <taxon>Neopterygii</taxon>
        <taxon>Teleostei</taxon>
        <taxon>Neoteleostei</taxon>
        <taxon>Acanthomorphata</taxon>
        <taxon>Gobiaria</taxon>
        <taxon>Kurtiformes</taxon>
        <taxon>Apogonoidei</taxon>
        <taxon>Apogonidae</taxon>
        <taxon>Apogoninae</taxon>
        <taxon>Sphaeramia</taxon>
    </lineage>
</organism>
<dbReference type="Proteomes" id="UP000472271">
    <property type="component" value="Unassembled WGS sequence"/>
</dbReference>
<evidence type="ECO:0000256" key="1">
    <source>
        <dbReference type="SAM" id="Coils"/>
    </source>
</evidence>
<feature type="coiled-coil region" evidence="1">
    <location>
        <begin position="727"/>
        <end position="876"/>
    </location>
</feature>
<keyword evidence="1" id="KW-0175">Coiled coil</keyword>
<feature type="compositionally biased region" description="Basic and acidic residues" evidence="2">
    <location>
        <begin position="320"/>
        <end position="333"/>
    </location>
</feature>
<dbReference type="GO" id="GO:0005929">
    <property type="term" value="C:cilium"/>
    <property type="evidence" value="ECO:0007669"/>
    <property type="project" value="GOC"/>
</dbReference>
<feature type="compositionally biased region" description="Low complexity" evidence="2">
    <location>
        <begin position="222"/>
        <end position="244"/>
    </location>
</feature>
<dbReference type="GO" id="GO:0035735">
    <property type="term" value="P:intraciliary transport involved in cilium assembly"/>
    <property type="evidence" value="ECO:0007669"/>
    <property type="project" value="InterPro"/>
</dbReference>